<reference evidence="1" key="1">
    <citation type="journal article" date="2016" name="Front. Microbiol.">
        <title>Genome Sequence of the Piezophilic, Mesophilic Sulfate-Reducing Bacterium Desulfovibrio indicus J2T.</title>
        <authorList>
            <person name="Cao J."/>
            <person name="Maignien L."/>
            <person name="Shao Z."/>
            <person name="Alain K."/>
            <person name="Jebbar M."/>
        </authorList>
    </citation>
    <scope>NUCLEOTIDE SEQUENCE</scope>
    <source>
        <strain evidence="1">DSM 16372</strain>
    </source>
</reference>
<name>A0AAV4ZS78_9HYPH</name>
<accession>A0AAV4ZS78</accession>
<sequence length="362" mass="38759">MVSKTVARLVAVGLTLVPHASPAVDFGGVNDTLAAWRPPDRHEGQAAALAAAGARHVRIMAVRPLDAMANAAAAASKRGLGVLLVVPMGQSDFFPPRVAPRAAEGVHYELRPTSEMDPSLYADFWRDAVAALDAAGVTPMAVEVGNEMNLSVFEAALPIVQGGAIVETAEFAGHPFAEPYGRALDRYVDVLRETKRVMAGRAVPVLLSSLVRPEPAWAAANGVSAIAPECAMRLLMERGAGRVADGLAVHLYPQVGARDEDPDVSVREAVSKAFDPLVREAGPGRAWWITEWGFARAVGRDSGKELPRRARMLAFARAIEARPEAPRMGPAFLYDFSEDELFRIHGRDDPSDPDALLTLAPR</sequence>
<dbReference type="Proteomes" id="UP001055247">
    <property type="component" value="Unassembled WGS sequence"/>
</dbReference>
<dbReference type="Gene3D" id="3.20.20.80">
    <property type="entry name" value="Glycosidases"/>
    <property type="match status" value="1"/>
</dbReference>
<dbReference type="AlphaFoldDB" id="A0AAV4ZS78"/>
<evidence type="ECO:0000313" key="1">
    <source>
        <dbReference type="EMBL" id="GJD90716.1"/>
    </source>
</evidence>
<dbReference type="InterPro" id="IPR017853">
    <property type="entry name" value="GH"/>
</dbReference>
<organism evidence="1 2">
    <name type="scientific">Methylobacterium hispanicum</name>
    <dbReference type="NCBI Taxonomy" id="270350"/>
    <lineage>
        <taxon>Bacteria</taxon>
        <taxon>Pseudomonadati</taxon>
        <taxon>Pseudomonadota</taxon>
        <taxon>Alphaproteobacteria</taxon>
        <taxon>Hyphomicrobiales</taxon>
        <taxon>Methylobacteriaceae</taxon>
        <taxon>Methylobacterium</taxon>
    </lineage>
</organism>
<evidence type="ECO:0000313" key="2">
    <source>
        <dbReference type="Proteomes" id="UP001055247"/>
    </source>
</evidence>
<dbReference type="SUPFAM" id="SSF51445">
    <property type="entry name" value="(Trans)glycosidases"/>
    <property type="match status" value="1"/>
</dbReference>
<keyword evidence="2" id="KW-1185">Reference proteome</keyword>
<reference evidence="1" key="2">
    <citation type="submission" date="2021-08" db="EMBL/GenBank/DDBJ databases">
        <authorList>
            <person name="Tani A."/>
            <person name="Ola A."/>
            <person name="Ogura Y."/>
            <person name="Katsura K."/>
            <person name="Hayashi T."/>
        </authorList>
    </citation>
    <scope>NUCLEOTIDE SEQUENCE</scope>
    <source>
        <strain evidence="1">DSM 16372</strain>
    </source>
</reference>
<protein>
    <recommendedName>
        <fullName evidence="3">Glycoside hydrolase family 5 domain-containing protein</fullName>
    </recommendedName>
</protein>
<gene>
    <name evidence="1" type="ORF">BHAOGJBA_4258</name>
</gene>
<comment type="caution">
    <text evidence="1">The sequence shown here is derived from an EMBL/GenBank/DDBJ whole genome shotgun (WGS) entry which is preliminary data.</text>
</comment>
<evidence type="ECO:0008006" key="3">
    <source>
        <dbReference type="Google" id="ProtNLM"/>
    </source>
</evidence>
<proteinExistence type="predicted"/>
<dbReference type="RefSeq" id="WP_238230893.1">
    <property type="nucleotide sequence ID" value="NZ_BPQO01000020.1"/>
</dbReference>
<dbReference type="EMBL" id="BPQO01000020">
    <property type="protein sequence ID" value="GJD90716.1"/>
    <property type="molecule type" value="Genomic_DNA"/>
</dbReference>